<evidence type="ECO:0000313" key="6">
    <source>
        <dbReference type="Proteomes" id="UP000654922"/>
    </source>
</evidence>
<gene>
    <name evidence="5" type="ORF">CNMCM5623_000084</name>
</gene>
<evidence type="ECO:0000256" key="3">
    <source>
        <dbReference type="ARBA" id="ARBA00023163"/>
    </source>
</evidence>
<dbReference type="CDD" id="cd12148">
    <property type="entry name" value="fungal_TF_MHR"/>
    <property type="match status" value="1"/>
</dbReference>
<dbReference type="EMBL" id="JACBAE010001304">
    <property type="protein sequence ID" value="KAF7166396.1"/>
    <property type="molecule type" value="Genomic_DNA"/>
</dbReference>
<evidence type="ECO:0000256" key="2">
    <source>
        <dbReference type="ARBA" id="ARBA00023015"/>
    </source>
</evidence>
<evidence type="ECO:0000256" key="1">
    <source>
        <dbReference type="ARBA" id="ARBA00004123"/>
    </source>
</evidence>
<sequence length="673" mass="75776">MAIGMWTSGEQSAQSAAVELYDILDFAIRDQRQKWDASEVEGACSACFWPIATYQAILLHVIFSVIMKADGVVNLDLKASISAADLALLKSLVGSCRKLGMFFYPNMLARYSEADLPSFVWVGIEEVKRFGIALYKFCAKISSSSTEDSSLLHASELQFPLPSNDPLWNSCERDEWEANAKEENAISMRDVFQAKWISNFANCNRRRPCNNCTARKVGHQCYYYDPLLRSSSEADPESSDVADKAKTQRKISPYESHTVRDRLGYSSIKESNAFMEAEKMLPASDRESLIQPPESVAPAWQTYWMAISRLPGVAAVDELIGIYFSEINCNMSLLLGRPRLVNAIDCDADLPMNCDFPDDIEDLHLSTVQAYNSQDSKIPSSVCLSLFMYELSRKIHEIRTLGADKPGLQDYTVIQRFHSEILSLLEQLPSTIQTPNPDTSWDQQYPIIPRQREKIFTAAYSLLMALHRPHVAKHMHSQETALKAGLAILESQQRLFEAITRSHYAYFGNAFFSIDAVIVLSTVVSIFPTKNIDLLQQIMLATQLAIGRLCLIQTENEMARVGVKIVRSCHQAIKDAYNRSKLLSPVPTPTSVTHEYQGLDETLQPSDQITFPELGNNVDTDFLIYNNAVTNEADFNDLMMPMNQTGATEFDSSYWMGYRQQVVNDATDMRNIT</sequence>
<comment type="subcellular location">
    <subcellularLocation>
        <location evidence="1">Nucleus</location>
    </subcellularLocation>
</comment>
<dbReference type="Proteomes" id="UP000654922">
    <property type="component" value="Unassembled WGS sequence"/>
</dbReference>
<evidence type="ECO:0000256" key="4">
    <source>
        <dbReference type="ARBA" id="ARBA00023242"/>
    </source>
</evidence>
<comment type="caution">
    <text evidence="5">The sequence shown here is derived from an EMBL/GenBank/DDBJ whole genome shotgun (WGS) entry which is preliminary data.</text>
</comment>
<organism evidence="5 6">
    <name type="scientific">Aspergillus felis</name>
    <dbReference type="NCBI Taxonomy" id="1287682"/>
    <lineage>
        <taxon>Eukaryota</taxon>
        <taxon>Fungi</taxon>
        <taxon>Dikarya</taxon>
        <taxon>Ascomycota</taxon>
        <taxon>Pezizomycotina</taxon>
        <taxon>Eurotiomycetes</taxon>
        <taxon>Eurotiomycetidae</taxon>
        <taxon>Eurotiales</taxon>
        <taxon>Aspergillaceae</taxon>
        <taxon>Aspergillus</taxon>
        <taxon>Aspergillus subgen. Fumigati</taxon>
    </lineage>
</organism>
<accession>A0A8H6Q3C9</accession>
<dbReference type="AlphaFoldDB" id="A0A8H6Q3C9"/>
<keyword evidence="3" id="KW-0804">Transcription</keyword>
<dbReference type="PANTHER" id="PTHR31001">
    <property type="entry name" value="UNCHARACTERIZED TRANSCRIPTIONAL REGULATORY PROTEIN"/>
    <property type="match status" value="1"/>
</dbReference>
<keyword evidence="2" id="KW-0805">Transcription regulation</keyword>
<dbReference type="GO" id="GO:0005634">
    <property type="term" value="C:nucleus"/>
    <property type="evidence" value="ECO:0007669"/>
    <property type="project" value="UniProtKB-SubCell"/>
</dbReference>
<name>A0A8H6Q3C9_9EURO</name>
<proteinExistence type="predicted"/>
<dbReference type="PANTHER" id="PTHR31001:SF87">
    <property type="entry name" value="COL-21"/>
    <property type="match status" value="1"/>
</dbReference>
<keyword evidence="4" id="KW-0539">Nucleus</keyword>
<protein>
    <submittedName>
        <fullName evidence="5">Uncharacterized protein</fullName>
    </submittedName>
</protein>
<dbReference type="OrthoDB" id="10261408at2759"/>
<dbReference type="InterPro" id="IPR050613">
    <property type="entry name" value="Sec_Metabolite_Reg"/>
</dbReference>
<evidence type="ECO:0000313" key="5">
    <source>
        <dbReference type="EMBL" id="KAF7166396.1"/>
    </source>
</evidence>
<reference evidence="5" key="1">
    <citation type="submission" date="2020-06" db="EMBL/GenBank/DDBJ databases">
        <title>Draft genome sequences of strains closely related to Aspergillus parafelis and Aspergillus hiratsukae.</title>
        <authorList>
            <person name="Dos Santos R.A.C."/>
            <person name="Rivero-Menendez O."/>
            <person name="Steenwyk J.L."/>
            <person name="Mead M.E."/>
            <person name="Goldman G.H."/>
            <person name="Alastruey-Izquierdo A."/>
            <person name="Rokas A."/>
        </authorList>
    </citation>
    <scope>NUCLEOTIDE SEQUENCE</scope>
    <source>
        <strain evidence="5">CNM-CM5623</strain>
    </source>
</reference>